<dbReference type="HOGENOM" id="CLU_2453948_0_0_11"/>
<keyword evidence="1" id="KW-1133">Transmembrane helix</keyword>
<dbReference type="KEGG" id="xce:Xcel_3128"/>
<dbReference type="STRING" id="446471.Xcel_3128"/>
<dbReference type="RefSeq" id="WP_012879871.1">
    <property type="nucleotide sequence ID" value="NC_013530.1"/>
</dbReference>
<evidence type="ECO:0000256" key="1">
    <source>
        <dbReference type="SAM" id="Phobius"/>
    </source>
</evidence>
<evidence type="ECO:0000259" key="2">
    <source>
        <dbReference type="Pfam" id="PF13828"/>
    </source>
</evidence>
<evidence type="ECO:0000313" key="4">
    <source>
        <dbReference type="Proteomes" id="UP000002255"/>
    </source>
</evidence>
<sequence length="89" mass="8981">MTYGSYGSFSAPAPRTEGTDGVAIAAAVTCLFGIVPIILGFMALRRIRKSGQGGKVLAYTAIGLGVASSIVGMALFVATLAVLPDIMSA</sequence>
<feature type="transmembrane region" description="Helical" evidence="1">
    <location>
        <begin position="56"/>
        <end position="83"/>
    </location>
</feature>
<accession>D1C001</accession>
<name>D1C001_XYLCX</name>
<protein>
    <recommendedName>
        <fullName evidence="2">DUF4190 domain-containing protein</fullName>
    </recommendedName>
</protein>
<dbReference type="Pfam" id="PF13828">
    <property type="entry name" value="DUF4190"/>
    <property type="match status" value="1"/>
</dbReference>
<feature type="transmembrane region" description="Helical" evidence="1">
    <location>
        <begin position="22"/>
        <end position="44"/>
    </location>
</feature>
<evidence type="ECO:0000313" key="3">
    <source>
        <dbReference type="EMBL" id="ACZ32129.1"/>
    </source>
</evidence>
<gene>
    <name evidence="3" type="ordered locus">Xcel_3128</name>
</gene>
<dbReference type="EMBL" id="CP001821">
    <property type="protein sequence ID" value="ACZ32129.1"/>
    <property type="molecule type" value="Genomic_DNA"/>
</dbReference>
<dbReference type="InterPro" id="IPR025241">
    <property type="entry name" value="DUF4190"/>
</dbReference>
<reference evidence="4" key="1">
    <citation type="submission" date="2009-11" db="EMBL/GenBank/DDBJ databases">
        <title>The complete chromosome of Xylanimonas cellulosilytica DSM 15894.</title>
        <authorList>
            <consortium name="US DOE Joint Genome Institute (JGI-PGF)"/>
            <person name="Lucas S."/>
            <person name="Copeland A."/>
            <person name="Lapidus A."/>
            <person name="Glavina del Rio T."/>
            <person name="Dalin E."/>
            <person name="Tice H."/>
            <person name="Bruce D."/>
            <person name="Goodwin L."/>
            <person name="Pitluck S."/>
            <person name="Kyrpides N."/>
            <person name="Mavromatis K."/>
            <person name="Ivanova N."/>
            <person name="Mikhailova N."/>
            <person name="Foster B."/>
            <person name="Clum A."/>
            <person name="Brettin T."/>
            <person name="Detter J.C."/>
            <person name="Han C."/>
            <person name="Larimer F."/>
            <person name="Land M."/>
            <person name="Hauser L."/>
            <person name="Markowitz V."/>
            <person name="Cheng J.F."/>
            <person name="Hugenholtz P."/>
            <person name="Woyke T."/>
            <person name="Wu D."/>
            <person name="Gehrich-Schroeter G."/>
            <person name="Schneider S."/>
            <person name="Pukall S.R."/>
            <person name="Klenk H.P."/>
            <person name="Eisen J.A."/>
        </authorList>
    </citation>
    <scope>NUCLEOTIDE SEQUENCE [LARGE SCALE GENOMIC DNA]</scope>
    <source>
        <strain evidence="4">DSM 15894 / CECT 5975 / LMG 20990 / XIL07</strain>
    </source>
</reference>
<keyword evidence="1" id="KW-0812">Transmembrane</keyword>
<reference evidence="3 4" key="2">
    <citation type="journal article" date="2010" name="Stand. Genomic Sci.">
        <title>Complete genome sequence of Xylanimonas cellulosilytica type strain (XIL07).</title>
        <authorList>
            <person name="Foster B."/>
            <person name="Pukall R."/>
            <person name="Abt B."/>
            <person name="Nolan M."/>
            <person name="Glavina Del Rio T."/>
            <person name="Chen F."/>
            <person name="Lucas S."/>
            <person name="Tice H."/>
            <person name="Pitluck S."/>
            <person name="Cheng J.-F."/>
            <person name="Chertkov O."/>
            <person name="Brettin T."/>
            <person name="Han C."/>
            <person name="Detter J.C."/>
            <person name="Bruce D."/>
            <person name="Goodwin L."/>
            <person name="Ivanova N."/>
            <person name="Mavromatis K."/>
            <person name="Pati A."/>
            <person name="Mikhailova N."/>
            <person name="Chen A."/>
            <person name="Palaniappan K."/>
            <person name="Land M."/>
            <person name="Hauser L."/>
            <person name="Chang Y.-J."/>
            <person name="Jeffries C.D."/>
            <person name="Chain P."/>
            <person name="Rohde M."/>
            <person name="Goeker M."/>
            <person name="Bristow J."/>
            <person name="Eisen J.A."/>
            <person name="Markowitz V."/>
            <person name="Hugenholtz P."/>
            <person name="Kyrpides N.C."/>
            <person name="Klenk H.-P."/>
            <person name="Lapidus A."/>
        </authorList>
    </citation>
    <scope>NUCLEOTIDE SEQUENCE [LARGE SCALE GENOMIC DNA]</scope>
    <source>
        <strain evidence="4">DSM 15894 / CECT 5975 / LMG 20990 / XIL07</strain>
    </source>
</reference>
<dbReference type="Proteomes" id="UP000002255">
    <property type="component" value="Chromosome"/>
</dbReference>
<organism evidence="3 4">
    <name type="scientific">Xylanimonas cellulosilytica (strain DSM 15894 / JCM 12276 / CECT 5975 / KCTC 9989 / LMG 20990 / NBRC 107835 / XIL07)</name>
    <dbReference type="NCBI Taxonomy" id="446471"/>
    <lineage>
        <taxon>Bacteria</taxon>
        <taxon>Bacillati</taxon>
        <taxon>Actinomycetota</taxon>
        <taxon>Actinomycetes</taxon>
        <taxon>Micrococcales</taxon>
        <taxon>Promicromonosporaceae</taxon>
        <taxon>Xylanimonas</taxon>
    </lineage>
</organism>
<proteinExistence type="predicted"/>
<dbReference type="AlphaFoldDB" id="D1C001"/>
<keyword evidence="1" id="KW-0472">Membrane</keyword>
<keyword evidence="4" id="KW-1185">Reference proteome</keyword>
<feature type="domain" description="DUF4190" evidence="2">
    <location>
        <begin position="23"/>
        <end position="74"/>
    </location>
</feature>